<evidence type="ECO:0000313" key="2">
    <source>
        <dbReference type="Proteomes" id="UP000596742"/>
    </source>
</evidence>
<evidence type="ECO:0000313" key="1">
    <source>
        <dbReference type="EMBL" id="VDI43603.1"/>
    </source>
</evidence>
<gene>
    <name evidence="1" type="ORF">MGAL_10B016690</name>
</gene>
<proteinExistence type="predicted"/>
<sequence>MYYSVSPDCQRIDACVDFSVEVFGEVISKAFNAHIEIDFCNFVLRYGFEGLEMSFILIKYNWGQVERYQITDDIHILGRIDKNDEKKVFVVDFGMKLCIEGSCILDDMMFIQDLEIPIPICNENFTWPGGDSISDMVEAIGGSLTAGAFNIILRKLGIEDIFTDTCQLLESGKECTNTLQIPNSLGDIVQCELTDSCLGLSCCLGLKFKLPFNGDDVAYNIPFGFNLSPCDFEIEISFGSYYHKMVLLEYDWDFSVTNWLDEVNLDINQGLKDAAVNFILEQLHLSEFFSGPKCDVERAPYSPSVQGWNSECPLSMFNRPDLGDQIACHITESCTGIDCCANIPFFGLTVRPFFVLDPCDYKISYGINTVNVTKSLFNYEWGKTERISLAQDVIVFEFSIKKPPNLKKLILDLSVKVCLNDKSNCVLDMKIFDNTEIPQLVCDIDAVIDLKATCINIPGLASLRRPLTHAQPRRDSDHMAL</sequence>
<accession>A0A8B6F2H3</accession>
<organism evidence="1 2">
    <name type="scientific">Mytilus galloprovincialis</name>
    <name type="common">Mediterranean mussel</name>
    <dbReference type="NCBI Taxonomy" id="29158"/>
    <lineage>
        <taxon>Eukaryota</taxon>
        <taxon>Metazoa</taxon>
        <taxon>Spiralia</taxon>
        <taxon>Lophotrochozoa</taxon>
        <taxon>Mollusca</taxon>
        <taxon>Bivalvia</taxon>
        <taxon>Autobranchia</taxon>
        <taxon>Pteriomorphia</taxon>
        <taxon>Mytilida</taxon>
        <taxon>Mytiloidea</taxon>
        <taxon>Mytilidae</taxon>
        <taxon>Mytilinae</taxon>
        <taxon>Mytilus</taxon>
    </lineage>
</organism>
<reference evidence="1" key="1">
    <citation type="submission" date="2018-11" db="EMBL/GenBank/DDBJ databases">
        <authorList>
            <person name="Alioto T."/>
            <person name="Alioto T."/>
        </authorList>
    </citation>
    <scope>NUCLEOTIDE SEQUENCE</scope>
</reference>
<protein>
    <submittedName>
        <fullName evidence="1">Uncharacterized protein</fullName>
    </submittedName>
</protein>
<keyword evidence="2" id="KW-1185">Reference proteome</keyword>
<dbReference type="AlphaFoldDB" id="A0A8B6F2H3"/>
<name>A0A8B6F2H3_MYTGA</name>
<comment type="caution">
    <text evidence="1">The sequence shown here is derived from an EMBL/GenBank/DDBJ whole genome shotgun (WGS) entry which is preliminary data.</text>
</comment>
<dbReference type="OrthoDB" id="6107827at2759"/>
<dbReference type="EMBL" id="UYJE01006161">
    <property type="protein sequence ID" value="VDI43603.1"/>
    <property type="molecule type" value="Genomic_DNA"/>
</dbReference>
<dbReference type="Proteomes" id="UP000596742">
    <property type="component" value="Unassembled WGS sequence"/>
</dbReference>